<sequence>MIKNIIRILSVILIFCIIYAILYIKGAFYLKKIYISNIEILIPDNMHLSSVSQEGIPIQDTFSALPFRKQIDTYEFTNHRSTSFLFTSIDQNKGTDVLTLNLFPFLNQENHIKDIELNYEYKKSYEKIASKQCLIYIKNDNDSSDVSIFKIKEKIQIEIMSSNKKLANDIIHLFCTDVDIEV</sequence>
<keyword evidence="1" id="KW-0472">Membrane</keyword>
<reference evidence="2" key="1">
    <citation type="submission" date="2020-01" db="EMBL/GenBank/DDBJ databases">
        <authorList>
            <person name="Meier V. D."/>
            <person name="Meier V D."/>
        </authorList>
    </citation>
    <scope>NUCLEOTIDE SEQUENCE</scope>
    <source>
        <strain evidence="2">HLG_WM_MAG_01</strain>
    </source>
</reference>
<organism evidence="2">
    <name type="scientific">uncultured Sulfurovum sp</name>
    <dbReference type="NCBI Taxonomy" id="269237"/>
    <lineage>
        <taxon>Bacteria</taxon>
        <taxon>Pseudomonadati</taxon>
        <taxon>Campylobacterota</taxon>
        <taxon>Epsilonproteobacteria</taxon>
        <taxon>Campylobacterales</taxon>
        <taxon>Sulfurovaceae</taxon>
        <taxon>Sulfurovum</taxon>
        <taxon>environmental samples</taxon>
    </lineage>
</organism>
<protein>
    <submittedName>
        <fullName evidence="2">Uncharacterized protein</fullName>
    </submittedName>
</protein>
<proteinExistence type="predicted"/>
<feature type="transmembrane region" description="Helical" evidence="1">
    <location>
        <begin position="6"/>
        <end position="24"/>
    </location>
</feature>
<evidence type="ECO:0000256" key="1">
    <source>
        <dbReference type="SAM" id="Phobius"/>
    </source>
</evidence>
<accession>A0A6S6TP61</accession>
<evidence type="ECO:0000313" key="2">
    <source>
        <dbReference type="EMBL" id="CAA6817643.1"/>
    </source>
</evidence>
<name>A0A6S6TP61_9BACT</name>
<keyword evidence="1" id="KW-1133">Transmembrane helix</keyword>
<dbReference type="EMBL" id="CACVAS010000105">
    <property type="protein sequence ID" value="CAA6817643.1"/>
    <property type="molecule type" value="Genomic_DNA"/>
</dbReference>
<keyword evidence="1" id="KW-0812">Transmembrane</keyword>
<gene>
    <name evidence="2" type="ORF">HELGO_WM4593</name>
</gene>
<dbReference type="AlphaFoldDB" id="A0A6S6TP61"/>